<dbReference type="SUPFAM" id="SSF55347">
    <property type="entry name" value="Glyceraldehyde-3-phosphate dehydrogenase-like, C-terminal domain"/>
    <property type="match status" value="1"/>
</dbReference>
<dbReference type="RefSeq" id="WP_082991039.1">
    <property type="nucleotide sequence ID" value="NZ_CP012117.1"/>
</dbReference>
<feature type="domain" description="Gfo/Idh/MocA-like oxidoreductase N-terminal" evidence="2">
    <location>
        <begin position="53"/>
        <end position="128"/>
    </location>
</feature>
<dbReference type="GO" id="GO:0000166">
    <property type="term" value="F:nucleotide binding"/>
    <property type="evidence" value="ECO:0007669"/>
    <property type="project" value="InterPro"/>
</dbReference>
<accession>A0A1B0ZGA7</accession>
<name>A0A1B0ZGA7_9MICO</name>
<proteinExistence type="predicted"/>
<sequence>MNATDPTLAGRALRVAVLSAAHVHAASYVRLLESRADIEVVLADPDGFGDVPAERTVATIDEAWTAFDGEAPDAVVVCSDNAGHKALVLEAARRGIHVLCEKPLATTVEDAEAMVTACTEAGVVLMTAFPVHFSPQVAALRQAVDNGSLGEIIALAGANNGKLPAGRDWFTDPEAAGGGALVDHVVHLAEILDSLFGEPESVHAVANGVLYGHTGEGDAETGGLVTLRYANGLIATIDCSWSQPAEAPTWGGLKLHVAGTGGQLDIDAFSQRVEGPGQWHPFGLNLDARLLDAFLEAVRSGEGQEPSGAVGARTVRIVNAAQESVRTGMPVPLR</sequence>
<keyword evidence="1" id="KW-0520">NAD</keyword>
<dbReference type="SUPFAM" id="SSF51735">
    <property type="entry name" value="NAD(P)-binding Rossmann-fold domains"/>
    <property type="match status" value="1"/>
</dbReference>
<reference evidence="4 5" key="1">
    <citation type="submission" date="2015-06" db="EMBL/GenBank/DDBJ databases">
        <title>Investigation of pathophysiology for high-risk pregnancy and development of treatment modality based on it.</title>
        <authorList>
            <person name="Kim B.-C."/>
            <person name="Lim S."/>
        </authorList>
    </citation>
    <scope>NUCLEOTIDE SEQUENCE [LARGE SCALE GENOMIC DNA]</scope>
    <source>
        <strain evidence="4 5">AD1-86</strain>
    </source>
</reference>
<dbReference type="InterPro" id="IPR036291">
    <property type="entry name" value="NAD(P)-bd_dom_sf"/>
</dbReference>
<gene>
    <name evidence="4" type="ORF">DAD186_04400</name>
</gene>
<dbReference type="Pfam" id="PF22725">
    <property type="entry name" value="GFO_IDH_MocA_C3"/>
    <property type="match status" value="1"/>
</dbReference>
<feature type="domain" description="GFO/IDH/MocA-like oxidoreductase" evidence="3">
    <location>
        <begin position="138"/>
        <end position="264"/>
    </location>
</feature>
<evidence type="ECO:0000313" key="4">
    <source>
        <dbReference type="EMBL" id="ANP26995.1"/>
    </source>
</evidence>
<dbReference type="InterPro" id="IPR051450">
    <property type="entry name" value="Gfo/Idh/MocA_Oxidoreductases"/>
</dbReference>
<dbReference type="Gene3D" id="3.30.360.10">
    <property type="entry name" value="Dihydrodipicolinate Reductase, domain 2"/>
    <property type="match status" value="1"/>
</dbReference>
<evidence type="ECO:0008006" key="6">
    <source>
        <dbReference type="Google" id="ProtNLM"/>
    </source>
</evidence>
<dbReference type="KEGG" id="dva:DAD186_04400"/>
<dbReference type="InterPro" id="IPR055170">
    <property type="entry name" value="GFO_IDH_MocA-like_dom"/>
</dbReference>
<organism evidence="4 5">
    <name type="scientific">Dermabacter vaginalis</name>
    <dbReference type="NCBI Taxonomy" id="1630135"/>
    <lineage>
        <taxon>Bacteria</taxon>
        <taxon>Bacillati</taxon>
        <taxon>Actinomycetota</taxon>
        <taxon>Actinomycetes</taxon>
        <taxon>Micrococcales</taxon>
        <taxon>Dermabacteraceae</taxon>
        <taxon>Dermabacter</taxon>
    </lineage>
</organism>
<evidence type="ECO:0000259" key="3">
    <source>
        <dbReference type="Pfam" id="PF22725"/>
    </source>
</evidence>
<dbReference type="STRING" id="1630135.DAD186_04400"/>
<dbReference type="Pfam" id="PF01408">
    <property type="entry name" value="GFO_IDH_MocA"/>
    <property type="match status" value="1"/>
</dbReference>
<evidence type="ECO:0000256" key="1">
    <source>
        <dbReference type="ARBA" id="ARBA00023027"/>
    </source>
</evidence>
<protein>
    <recommendedName>
        <fullName evidence="6">Gfo/Idh/MocA family oxidoreductase</fullName>
    </recommendedName>
</protein>
<dbReference type="InterPro" id="IPR000683">
    <property type="entry name" value="Gfo/Idh/MocA-like_OxRdtase_N"/>
</dbReference>
<dbReference type="PATRIC" id="fig|1630135.4.peg.441"/>
<dbReference type="EMBL" id="CP012117">
    <property type="protein sequence ID" value="ANP26995.1"/>
    <property type="molecule type" value="Genomic_DNA"/>
</dbReference>
<dbReference type="PANTHER" id="PTHR43377">
    <property type="entry name" value="BILIVERDIN REDUCTASE A"/>
    <property type="match status" value="1"/>
</dbReference>
<dbReference type="Gene3D" id="3.40.50.720">
    <property type="entry name" value="NAD(P)-binding Rossmann-like Domain"/>
    <property type="match status" value="1"/>
</dbReference>
<dbReference type="Proteomes" id="UP000092596">
    <property type="component" value="Chromosome"/>
</dbReference>
<evidence type="ECO:0000313" key="5">
    <source>
        <dbReference type="Proteomes" id="UP000092596"/>
    </source>
</evidence>
<evidence type="ECO:0000259" key="2">
    <source>
        <dbReference type="Pfam" id="PF01408"/>
    </source>
</evidence>
<dbReference type="PANTHER" id="PTHR43377:SF1">
    <property type="entry name" value="BILIVERDIN REDUCTASE A"/>
    <property type="match status" value="1"/>
</dbReference>
<dbReference type="AlphaFoldDB" id="A0A1B0ZGA7"/>